<dbReference type="InterPro" id="IPR009057">
    <property type="entry name" value="Homeodomain-like_sf"/>
</dbReference>
<dbReference type="PRINTS" id="PR00455">
    <property type="entry name" value="HTHTETR"/>
</dbReference>
<dbReference type="Proteomes" id="UP000831786">
    <property type="component" value="Chromosome"/>
</dbReference>
<proteinExistence type="predicted"/>
<dbReference type="InterPro" id="IPR050109">
    <property type="entry name" value="HTH-type_TetR-like_transc_reg"/>
</dbReference>
<evidence type="ECO:0000259" key="6">
    <source>
        <dbReference type="PROSITE" id="PS50977"/>
    </source>
</evidence>
<dbReference type="Pfam" id="PF00440">
    <property type="entry name" value="TetR_N"/>
    <property type="match status" value="1"/>
</dbReference>
<dbReference type="InterPro" id="IPR001647">
    <property type="entry name" value="HTH_TetR"/>
</dbReference>
<evidence type="ECO:0000256" key="1">
    <source>
        <dbReference type="ARBA" id="ARBA00023015"/>
    </source>
</evidence>
<sequence length="243" mass="26136">MSSERPGVARDRERPTDHVTTPRPTTPASPAPAPSARRLATRERLLEAAVEVFAEEGLQGASVEAVCQRAGFTRGAFYSNFSSKEELFLALLEREFARRAANLEAKTAEIAPALRDHQGSLDPERAACYITEFLAPDGDTANWYLLETEFALLAMRDPESAPGYAELLTRSYASIAGLVEAAIAAAGRRFTLPAEHAVALLSGEYERALRIEALGAAHTADGLAALPTRISELLFAITEPLAA</sequence>
<feature type="compositionally biased region" description="Basic and acidic residues" evidence="5">
    <location>
        <begin position="7"/>
        <end position="17"/>
    </location>
</feature>
<gene>
    <name evidence="7" type="ORF">MUN78_14505</name>
</gene>
<organism evidence="7 8">
    <name type="scientific">Leucobacter allii</name>
    <dbReference type="NCBI Taxonomy" id="2932247"/>
    <lineage>
        <taxon>Bacteria</taxon>
        <taxon>Bacillati</taxon>
        <taxon>Actinomycetota</taxon>
        <taxon>Actinomycetes</taxon>
        <taxon>Micrococcales</taxon>
        <taxon>Microbacteriaceae</taxon>
        <taxon>Leucobacter</taxon>
    </lineage>
</organism>
<feature type="domain" description="HTH tetR-type" evidence="6">
    <location>
        <begin position="39"/>
        <end position="99"/>
    </location>
</feature>
<dbReference type="RefSeq" id="WP_244727364.1">
    <property type="nucleotide sequence ID" value="NZ_CP095045.1"/>
</dbReference>
<keyword evidence="1" id="KW-0805">Transcription regulation</keyword>
<keyword evidence="3" id="KW-0804">Transcription</keyword>
<keyword evidence="2 4" id="KW-0238">DNA-binding</keyword>
<evidence type="ECO:0000313" key="8">
    <source>
        <dbReference type="Proteomes" id="UP000831786"/>
    </source>
</evidence>
<feature type="region of interest" description="Disordered" evidence="5">
    <location>
        <begin position="1"/>
        <end position="38"/>
    </location>
</feature>
<evidence type="ECO:0000256" key="5">
    <source>
        <dbReference type="SAM" id="MobiDB-lite"/>
    </source>
</evidence>
<protein>
    <submittedName>
        <fullName evidence="7">TetR/AcrR family transcriptional regulator</fullName>
    </submittedName>
</protein>
<evidence type="ECO:0000256" key="4">
    <source>
        <dbReference type="PROSITE-ProRule" id="PRU00335"/>
    </source>
</evidence>
<accession>A0ABY4FKR9</accession>
<reference evidence="7 8" key="1">
    <citation type="submission" date="2022-04" db="EMBL/GenBank/DDBJ databases">
        <title>Leucobacter sp. isolated from rhizosphere of garlic.</title>
        <authorList>
            <person name="Won M."/>
            <person name="Lee C.-M."/>
            <person name="Woen H.-Y."/>
            <person name="Kwon S.-W."/>
        </authorList>
    </citation>
    <scope>NUCLEOTIDE SEQUENCE [LARGE SCALE GENOMIC DNA]</scope>
    <source>
        <strain evidence="7 8">H21R-40</strain>
    </source>
</reference>
<feature type="compositionally biased region" description="Pro residues" evidence="5">
    <location>
        <begin position="24"/>
        <end position="33"/>
    </location>
</feature>
<keyword evidence="8" id="KW-1185">Reference proteome</keyword>
<dbReference type="PANTHER" id="PTHR30055">
    <property type="entry name" value="HTH-TYPE TRANSCRIPTIONAL REGULATOR RUTR"/>
    <property type="match status" value="1"/>
</dbReference>
<evidence type="ECO:0000313" key="7">
    <source>
        <dbReference type="EMBL" id="UOQ56861.1"/>
    </source>
</evidence>
<evidence type="ECO:0000256" key="3">
    <source>
        <dbReference type="ARBA" id="ARBA00023163"/>
    </source>
</evidence>
<name>A0ABY4FKR9_9MICO</name>
<feature type="DNA-binding region" description="H-T-H motif" evidence="4">
    <location>
        <begin position="62"/>
        <end position="81"/>
    </location>
</feature>
<dbReference type="PROSITE" id="PS50977">
    <property type="entry name" value="HTH_TETR_2"/>
    <property type="match status" value="1"/>
</dbReference>
<evidence type="ECO:0000256" key="2">
    <source>
        <dbReference type="ARBA" id="ARBA00023125"/>
    </source>
</evidence>
<dbReference type="EMBL" id="CP095045">
    <property type="protein sequence ID" value="UOQ56861.1"/>
    <property type="molecule type" value="Genomic_DNA"/>
</dbReference>
<dbReference type="Gene3D" id="1.10.357.10">
    <property type="entry name" value="Tetracycline Repressor, domain 2"/>
    <property type="match status" value="1"/>
</dbReference>
<dbReference type="PANTHER" id="PTHR30055:SF234">
    <property type="entry name" value="HTH-TYPE TRANSCRIPTIONAL REGULATOR BETI"/>
    <property type="match status" value="1"/>
</dbReference>
<dbReference type="SUPFAM" id="SSF46689">
    <property type="entry name" value="Homeodomain-like"/>
    <property type="match status" value="1"/>
</dbReference>